<dbReference type="InParanoid" id="A0A0D2JFH0"/>
<sequence>MIVRPDSIDVSLCRGIRKLAGKTLLELCLRSSDGAAIKGFLAKRKLLLSRLCPTFRLPGNGIERGLAASLKPDVC</sequence>
<evidence type="ECO:0000313" key="1">
    <source>
        <dbReference type="EMBL" id="KIX14456.1"/>
    </source>
</evidence>
<dbReference type="Proteomes" id="UP000032233">
    <property type="component" value="Unassembled WGS sequence"/>
</dbReference>
<dbReference type="EMBL" id="AZAC01000011">
    <property type="protein sequence ID" value="KIX14456.1"/>
    <property type="molecule type" value="Genomic_DNA"/>
</dbReference>
<dbReference type="AlphaFoldDB" id="A0A0D2JFH0"/>
<proteinExistence type="predicted"/>
<keyword evidence="2" id="KW-1185">Reference proteome</keyword>
<evidence type="ECO:0000313" key="2">
    <source>
        <dbReference type="Proteomes" id="UP000032233"/>
    </source>
</evidence>
<accession>A0A0D2JFH0</accession>
<dbReference type="RefSeq" id="WP_044348283.1">
    <property type="nucleotide sequence ID" value="NZ_AZAC01000011.1"/>
</dbReference>
<gene>
    <name evidence="1" type="ORF">X474_10215</name>
</gene>
<name>A0A0D2JFH0_9BACT</name>
<protein>
    <submittedName>
        <fullName evidence="1">Uncharacterized protein</fullName>
    </submittedName>
</protein>
<organism evidence="1 2">
    <name type="scientific">Dethiosulfatarculus sandiegensis</name>
    <dbReference type="NCBI Taxonomy" id="1429043"/>
    <lineage>
        <taxon>Bacteria</taxon>
        <taxon>Pseudomonadati</taxon>
        <taxon>Thermodesulfobacteriota</taxon>
        <taxon>Desulfarculia</taxon>
        <taxon>Desulfarculales</taxon>
        <taxon>Desulfarculaceae</taxon>
        <taxon>Dethiosulfatarculus</taxon>
    </lineage>
</organism>
<reference evidence="1 2" key="1">
    <citation type="submission" date="2013-11" db="EMBL/GenBank/DDBJ databases">
        <title>Metagenomic analysis of a methanogenic consortium involved in long chain n-alkane degradation.</title>
        <authorList>
            <person name="Davidova I.A."/>
            <person name="Callaghan A.V."/>
            <person name="Wawrik B."/>
            <person name="Pruitt S."/>
            <person name="Marks C."/>
            <person name="Duncan K.E."/>
            <person name="Suflita J.M."/>
        </authorList>
    </citation>
    <scope>NUCLEOTIDE SEQUENCE [LARGE SCALE GENOMIC DNA]</scope>
    <source>
        <strain evidence="1 2">SPR</strain>
    </source>
</reference>
<dbReference type="STRING" id="1429043.X474_10215"/>
<comment type="caution">
    <text evidence="1">The sequence shown here is derived from an EMBL/GenBank/DDBJ whole genome shotgun (WGS) entry which is preliminary data.</text>
</comment>